<organism evidence="2 3">
    <name type="scientific">Microbacterium hydrocarbonoxydans</name>
    <dbReference type="NCBI Taxonomy" id="273678"/>
    <lineage>
        <taxon>Bacteria</taxon>
        <taxon>Bacillati</taxon>
        <taxon>Actinomycetota</taxon>
        <taxon>Actinomycetes</taxon>
        <taxon>Micrococcales</taxon>
        <taxon>Microbacteriaceae</taxon>
        <taxon>Microbacterium</taxon>
    </lineage>
</organism>
<protein>
    <submittedName>
        <fullName evidence="2">Uncharacterized protein</fullName>
    </submittedName>
</protein>
<gene>
    <name evidence="2" type="ORF">SAMN04489807_3050</name>
</gene>
<keyword evidence="1" id="KW-0175">Coiled coil</keyword>
<reference evidence="3" key="1">
    <citation type="submission" date="2016-10" db="EMBL/GenBank/DDBJ databases">
        <authorList>
            <person name="Varghese N."/>
            <person name="Submissions S."/>
        </authorList>
    </citation>
    <scope>NUCLEOTIDE SEQUENCE [LARGE SCALE GENOMIC DNA]</scope>
    <source>
        <strain evidence="3">DSM 16089</strain>
    </source>
</reference>
<dbReference type="Proteomes" id="UP000183750">
    <property type="component" value="Unassembled WGS sequence"/>
</dbReference>
<dbReference type="RefSeq" id="WP_060928097.1">
    <property type="nucleotide sequence ID" value="NZ_FNSQ01000005.1"/>
</dbReference>
<dbReference type="EMBL" id="FNSQ01000005">
    <property type="protein sequence ID" value="SEC16774.1"/>
    <property type="molecule type" value="Genomic_DNA"/>
</dbReference>
<evidence type="ECO:0000313" key="3">
    <source>
        <dbReference type="Proteomes" id="UP000183750"/>
    </source>
</evidence>
<proteinExistence type="predicted"/>
<dbReference type="OrthoDB" id="5083891at2"/>
<dbReference type="AlphaFoldDB" id="A0A1H4QAZ0"/>
<name>A0A1H4QAZ0_9MICO</name>
<accession>A0A1H4QAZ0</accession>
<sequence>MRALAVVTGGLLLVGGTVLLVVADQQRVAALDEARAAVVQAEEQLDATRAENYRLAERLTALRATIAEQDAQLEDTTGFLE</sequence>
<keyword evidence="3" id="KW-1185">Reference proteome</keyword>
<feature type="coiled-coil region" evidence="1">
    <location>
        <begin position="31"/>
        <end position="58"/>
    </location>
</feature>
<evidence type="ECO:0000256" key="1">
    <source>
        <dbReference type="SAM" id="Coils"/>
    </source>
</evidence>
<evidence type="ECO:0000313" key="2">
    <source>
        <dbReference type="EMBL" id="SEC16774.1"/>
    </source>
</evidence>